<dbReference type="AlphaFoldDB" id="A0A7G1QAA6"/>
<keyword evidence="6 12" id="KW-0472">Membrane</keyword>
<keyword evidence="11 14" id="KW-0413">Isomerase</keyword>
<dbReference type="SUPFAM" id="SSF109998">
    <property type="entry name" value="Triger factor/SurA peptide-binding domain-like"/>
    <property type="match status" value="1"/>
</dbReference>
<dbReference type="InterPro" id="IPR023058">
    <property type="entry name" value="PPIase_PpiC_CS"/>
</dbReference>
<evidence type="ECO:0000256" key="2">
    <source>
        <dbReference type="ARBA" id="ARBA00022475"/>
    </source>
</evidence>
<evidence type="ECO:0000313" key="15">
    <source>
        <dbReference type="Proteomes" id="UP000516072"/>
    </source>
</evidence>
<keyword evidence="7" id="KW-0143">Chaperone</keyword>
<dbReference type="GO" id="GO:0003755">
    <property type="term" value="F:peptidyl-prolyl cis-trans isomerase activity"/>
    <property type="evidence" value="ECO:0007669"/>
    <property type="project" value="UniProtKB-KW"/>
</dbReference>
<dbReference type="KEGG" id="ntg:NSCAC_1232"/>
<dbReference type="RefSeq" id="WP_197743939.1">
    <property type="nucleotide sequence ID" value="NZ_LR778175.1"/>
</dbReference>
<dbReference type="Proteomes" id="UP000516072">
    <property type="component" value="Chromosome"/>
</dbReference>
<proteinExistence type="inferred from homology"/>
<gene>
    <name evidence="14" type="ORF">NSCAC_1232</name>
</gene>
<evidence type="ECO:0000259" key="13">
    <source>
        <dbReference type="PROSITE" id="PS50198"/>
    </source>
</evidence>
<dbReference type="Gene3D" id="1.10.4030.10">
    <property type="entry name" value="Porin chaperone SurA, peptide-binding domain"/>
    <property type="match status" value="1"/>
</dbReference>
<dbReference type="InterPro" id="IPR046357">
    <property type="entry name" value="PPIase_dom_sf"/>
</dbReference>
<organism evidence="14 15">
    <name type="scientific">Candidatus Nitrosacidococcus tergens</name>
    <dbReference type="NCBI Taxonomy" id="553981"/>
    <lineage>
        <taxon>Bacteria</taxon>
        <taxon>Pseudomonadati</taxon>
        <taxon>Pseudomonadota</taxon>
        <taxon>Gammaproteobacteria</taxon>
        <taxon>Chromatiales</taxon>
        <taxon>Chromatiaceae</taxon>
        <taxon>Candidatus Nitrosacidococcus</taxon>
    </lineage>
</organism>
<evidence type="ECO:0000256" key="12">
    <source>
        <dbReference type="SAM" id="Phobius"/>
    </source>
</evidence>
<protein>
    <recommendedName>
        <fullName evidence="9">Periplasmic chaperone PpiD</fullName>
    </recommendedName>
    <alternativeName>
        <fullName evidence="10">Periplasmic folding chaperone</fullName>
    </alternativeName>
</protein>
<dbReference type="PANTHER" id="PTHR47529:SF1">
    <property type="entry name" value="PERIPLASMIC CHAPERONE PPID"/>
    <property type="match status" value="1"/>
</dbReference>
<evidence type="ECO:0000256" key="7">
    <source>
        <dbReference type="ARBA" id="ARBA00023186"/>
    </source>
</evidence>
<evidence type="ECO:0000256" key="9">
    <source>
        <dbReference type="ARBA" id="ARBA00040743"/>
    </source>
</evidence>
<keyword evidence="3" id="KW-0997">Cell inner membrane</keyword>
<evidence type="ECO:0000256" key="5">
    <source>
        <dbReference type="ARBA" id="ARBA00022989"/>
    </source>
</evidence>
<evidence type="ECO:0000256" key="3">
    <source>
        <dbReference type="ARBA" id="ARBA00022519"/>
    </source>
</evidence>
<comment type="subcellular location">
    <subcellularLocation>
        <location evidence="1">Cell inner membrane</location>
        <topology evidence="1">Single-pass type II membrane protein</topology>
        <orientation evidence="1">Periplasmic side</orientation>
    </subcellularLocation>
</comment>
<name>A0A7G1QAA6_9GAMM</name>
<evidence type="ECO:0000313" key="14">
    <source>
        <dbReference type="EMBL" id="CAB1276560.1"/>
    </source>
</evidence>
<dbReference type="Gene3D" id="3.10.50.40">
    <property type="match status" value="1"/>
</dbReference>
<accession>A0A7G1QAA6</accession>
<evidence type="ECO:0000256" key="6">
    <source>
        <dbReference type="ARBA" id="ARBA00023136"/>
    </source>
</evidence>
<evidence type="ECO:0000256" key="8">
    <source>
        <dbReference type="ARBA" id="ARBA00038408"/>
    </source>
</evidence>
<reference evidence="14 15" key="1">
    <citation type="submission" date="2020-03" db="EMBL/GenBank/DDBJ databases">
        <authorList>
            <person name="Picone N."/>
        </authorList>
    </citation>
    <scope>NUCLEOTIDE SEQUENCE [LARGE SCALE GENOMIC DNA]</scope>
    <source>
        <strain evidence="14">NSCAC1</strain>
    </source>
</reference>
<dbReference type="InterPro" id="IPR027304">
    <property type="entry name" value="Trigger_fact/SurA_dom_sf"/>
</dbReference>
<dbReference type="Pfam" id="PF13624">
    <property type="entry name" value="SurA_N_3"/>
    <property type="match status" value="1"/>
</dbReference>
<dbReference type="PANTHER" id="PTHR47529">
    <property type="entry name" value="PEPTIDYL-PROLYL CIS-TRANS ISOMERASE D"/>
    <property type="match status" value="1"/>
</dbReference>
<evidence type="ECO:0000256" key="10">
    <source>
        <dbReference type="ARBA" id="ARBA00042775"/>
    </source>
</evidence>
<dbReference type="InterPro" id="IPR000297">
    <property type="entry name" value="PPIase_PpiC"/>
</dbReference>
<dbReference type="EMBL" id="LR778175">
    <property type="protein sequence ID" value="CAB1276560.1"/>
    <property type="molecule type" value="Genomic_DNA"/>
</dbReference>
<dbReference type="SUPFAM" id="SSF54534">
    <property type="entry name" value="FKBP-like"/>
    <property type="match status" value="1"/>
</dbReference>
<evidence type="ECO:0000256" key="11">
    <source>
        <dbReference type="PROSITE-ProRule" id="PRU00278"/>
    </source>
</evidence>
<keyword evidence="2" id="KW-1003">Cell membrane</keyword>
<keyword evidence="5 12" id="KW-1133">Transmembrane helix</keyword>
<keyword evidence="11" id="KW-0697">Rotamase</keyword>
<keyword evidence="4 12" id="KW-0812">Transmembrane</keyword>
<dbReference type="PROSITE" id="PS50198">
    <property type="entry name" value="PPIC_PPIASE_2"/>
    <property type="match status" value="1"/>
</dbReference>
<dbReference type="Pfam" id="PF00639">
    <property type="entry name" value="Rotamase"/>
    <property type="match status" value="1"/>
</dbReference>
<dbReference type="PROSITE" id="PS01096">
    <property type="entry name" value="PPIC_PPIASE_1"/>
    <property type="match status" value="1"/>
</dbReference>
<dbReference type="GO" id="GO:0005886">
    <property type="term" value="C:plasma membrane"/>
    <property type="evidence" value="ECO:0007669"/>
    <property type="project" value="UniProtKB-SubCell"/>
</dbReference>
<evidence type="ECO:0000256" key="1">
    <source>
        <dbReference type="ARBA" id="ARBA00004382"/>
    </source>
</evidence>
<sequence length="641" mass="72661">MLGAIRDRAKGILSWVIVGLIAIPFTLWGINNYFQDKGETIAASVNDKEITLVEFRTAFQRYTQQMRMLMGDSFSETMLDDPKVRKKVLDELIEQRLLIEEIGRLKLAMNDSDLIQVIGNNQAFHDENGVFDNRLYQSVLSTQGLTPALYESKLRTSILSDQLISALVLSAFVTQEELKDIARIRFQKREIGYGIIPVAQFNDAVEINQDKLHQFYEKHKEDFRVPNQVVINYLHLKGETLAKEVPISEEELQAFYEETKAQYTKSEQRRVSHILISLASDASEKDKQAAQERINAILAKLKDNPFEEVAKEDSQDSGSARSGGDLGFFGKGTMDPAFEEAAFSLKSVGDISDPVLSKFGYHIIKLTDIHTGEIKTFDQIKEELVKKYRQRKAEDEFYEKADILDNLAYENPSSLEIAANALGLPIEMSSPFSKDGTGTNGIIANPKIIEAAFSEEVLDEGVNSQTIELGEHNLVVLRINKSIPTHVPEFSDIHKEVQTEMILAESKIKAEILGQQLIKQLEQGEWPQAIFGVKNIDWHEKTFYTHNFFDTQINPEILRVAYDSNRPKSGAPVFTGDFLSNGDYTVLGVYTVEDGVFDKLDENVRKRLTQEIERNRGEIAYRSFIEGLKEKAKIKIYTDSF</sequence>
<feature type="domain" description="PpiC" evidence="13">
    <location>
        <begin position="266"/>
        <end position="368"/>
    </location>
</feature>
<dbReference type="InterPro" id="IPR052029">
    <property type="entry name" value="PpiD_chaperone"/>
</dbReference>
<evidence type="ECO:0000256" key="4">
    <source>
        <dbReference type="ARBA" id="ARBA00022692"/>
    </source>
</evidence>
<comment type="similarity">
    <text evidence="8">Belongs to the PpiD chaperone family.</text>
</comment>
<keyword evidence="15" id="KW-1185">Reference proteome</keyword>
<feature type="transmembrane region" description="Helical" evidence="12">
    <location>
        <begin position="12"/>
        <end position="30"/>
    </location>
</feature>